<dbReference type="EMBL" id="NDIQ01000022">
    <property type="protein sequence ID" value="PRT56233.1"/>
    <property type="molecule type" value="Genomic_DNA"/>
</dbReference>
<organism evidence="6 7">
    <name type="scientific">Wickerhamiella sorbophila</name>
    <dbReference type="NCBI Taxonomy" id="45607"/>
    <lineage>
        <taxon>Eukaryota</taxon>
        <taxon>Fungi</taxon>
        <taxon>Dikarya</taxon>
        <taxon>Ascomycota</taxon>
        <taxon>Saccharomycotina</taxon>
        <taxon>Dipodascomycetes</taxon>
        <taxon>Dipodascales</taxon>
        <taxon>Trichomonascaceae</taxon>
        <taxon>Wickerhamiella</taxon>
    </lineage>
</organism>
<protein>
    <recommendedName>
        <fullName evidence="2">DNA polymerase delta subunit 3</fullName>
    </recommendedName>
</protein>
<dbReference type="GO" id="GO:0006297">
    <property type="term" value="P:nucleotide-excision repair, DNA gap filling"/>
    <property type="evidence" value="ECO:0007669"/>
    <property type="project" value="TreeGrafter"/>
</dbReference>
<evidence type="ECO:0000256" key="1">
    <source>
        <dbReference type="ARBA" id="ARBA00004123"/>
    </source>
</evidence>
<dbReference type="RefSeq" id="XP_024666178.1">
    <property type="nucleotide sequence ID" value="XM_024810410.1"/>
</dbReference>
<feature type="compositionally biased region" description="Acidic residues" evidence="5">
    <location>
        <begin position="222"/>
        <end position="234"/>
    </location>
</feature>
<evidence type="ECO:0000313" key="6">
    <source>
        <dbReference type="EMBL" id="PRT56233.1"/>
    </source>
</evidence>
<proteinExistence type="predicted"/>
<dbReference type="PANTHER" id="PTHR17598">
    <property type="entry name" value="DNA POLYMERASE DELTA SUBUNIT 3"/>
    <property type="match status" value="1"/>
</dbReference>
<dbReference type="Pfam" id="PF09507">
    <property type="entry name" value="CDC27"/>
    <property type="match status" value="2"/>
</dbReference>
<dbReference type="PANTHER" id="PTHR17598:SF13">
    <property type="entry name" value="DNA POLYMERASE DELTA SUBUNIT 3"/>
    <property type="match status" value="1"/>
</dbReference>
<feature type="compositionally biased region" description="Basic and acidic residues" evidence="5">
    <location>
        <begin position="157"/>
        <end position="181"/>
    </location>
</feature>
<sequence>MDSLLEETIFGGNEAISAGLLSRKAQVTIQDARKAMEVFYKNSKTALSASFVVSGLKGGHDSKCTVFKLVEESNIELTKQELKGPVSVDIYAVGPNNVTDEAILANLAHSQRAADAQLTLEDLEKIGFIVNPLVSETSLRTAYQKPGVCQVPAKQELPAEVKKEPKEPAKPKEAKPREAVKPKAAPKSKSPFARISKEEAVAKAFDRRPNQTAVAEKVVVADDVDDVMEVDSDSEEQRKKLETLFDDDSMQVDSEPEEPDEPEEPEPEEVDIANEDEPNAETTPQAEPEPEPEFRKGRKKVTQRRHYEDDEGNLVTKTEEVWVSCDEEEEEPIQPKPAPKPAPASKPLPKIPKRTTQQATLMNFFSKKA</sequence>
<feature type="compositionally biased region" description="Low complexity" evidence="5">
    <location>
        <begin position="182"/>
        <end position="191"/>
    </location>
</feature>
<accession>A0A2T0FMK7</accession>
<reference evidence="6 7" key="1">
    <citation type="submission" date="2017-04" db="EMBL/GenBank/DDBJ databases">
        <title>Genome sequencing of [Candida] sorbophila.</title>
        <authorList>
            <person name="Ahn J.O."/>
        </authorList>
    </citation>
    <scope>NUCLEOTIDE SEQUENCE [LARGE SCALE GENOMIC DNA]</scope>
    <source>
        <strain evidence="6 7">DS02</strain>
    </source>
</reference>
<keyword evidence="4" id="KW-0539">Nucleus</keyword>
<dbReference type="Proteomes" id="UP000238350">
    <property type="component" value="Unassembled WGS sequence"/>
</dbReference>
<comment type="caution">
    <text evidence="6">The sequence shown here is derived from an EMBL/GenBank/DDBJ whole genome shotgun (WGS) entry which is preliminary data.</text>
</comment>
<feature type="compositionally biased region" description="Acidic residues" evidence="5">
    <location>
        <begin position="244"/>
        <end position="279"/>
    </location>
</feature>
<dbReference type="AlphaFoldDB" id="A0A2T0FMK7"/>
<comment type="subcellular location">
    <subcellularLocation>
        <location evidence="1">Nucleus</location>
    </subcellularLocation>
</comment>
<dbReference type="Gene3D" id="3.90.1030.20">
    <property type="entry name" value="DNA polymerase delta, p66 (Cdc27) subunit, wHTH domain"/>
    <property type="match status" value="1"/>
</dbReference>
<feature type="region of interest" description="Disordered" evidence="5">
    <location>
        <begin position="154"/>
        <end position="195"/>
    </location>
</feature>
<feature type="compositionally biased region" description="Pro residues" evidence="5">
    <location>
        <begin position="334"/>
        <end position="350"/>
    </location>
</feature>
<dbReference type="GO" id="GO:0003887">
    <property type="term" value="F:DNA-directed DNA polymerase activity"/>
    <property type="evidence" value="ECO:0007669"/>
    <property type="project" value="TreeGrafter"/>
</dbReference>
<evidence type="ECO:0000256" key="5">
    <source>
        <dbReference type="SAM" id="MobiDB-lite"/>
    </source>
</evidence>
<dbReference type="GO" id="GO:0043625">
    <property type="term" value="C:delta DNA polymerase complex"/>
    <property type="evidence" value="ECO:0007669"/>
    <property type="project" value="InterPro"/>
</dbReference>
<evidence type="ECO:0000256" key="3">
    <source>
        <dbReference type="ARBA" id="ARBA00022705"/>
    </source>
</evidence>
<dbReference type="GO" id="GO:0006271">
    <property type="term" value="P:DNA strand elongation involved in DNA replication"/>
    <property type="evidence" value="ECO:0007669"/>
    <property type="project" value="TreeGrafter"/>
</dbReference>
<keyword evidence="7" id="KW-1185">Reference proteome</keyword>
<name>A0A2T0FMK7_9ASCO</name>
<evidence type="ECO:0000313" key="7">
    <source>
        <dbReference type="Proteomes" id="UP000238350"/>
    </source>
</evidence>
<dbReference type="GO" id="GO:1904161">
    <property type="term" value="P:DNA synthesis involved in UV-damage excision repair"/>
    <property type="evidence" value="ECO:0007669"/>
    <property type="project" value="TreeGrafter"/>
</dbReference>
<feature type="region of interest" description="Disordered" evidence="5">
    <location>
        <begin position="221"/>
        <end position="355"/>
    </location>
</feature>
<dbReference type="STRING" id="45607.A0A2T0FMK7"/>
<gene>
    <name evidence="6" type="ORF">B9G98_03853</name>
</gene>
<dbReference type="InterPro" id="IPR041913">
    <property type="entry name" value="POLD3_sf"/>
</dbReference>
<keyword evidence="3" id="KW-0235">DNA replication</keyword>
<evidence type="ECO:0000256" key="2">
    <source>
        <dbReference type="ARBA" id="ARBA00017589"/>
    </source>
</evidence>
<evidence type="ECO:0000256" key="4">
    <source>
        <dbReference type="ARBA" id="ARBA00023242"/>
    </source>
</evidence>
<dbReference type="GeneID" id="36517601"/>
<dbReference type="InterPro" id="IPR019038">
    <property type="entry name" value="POLD3"/>
</dbReference>